<accession>A0A9P6C714</accession>
<protein>
    <recommendedName>
        <fullName evidence="1">F-box domain-containing protein</fullName>
    </recommendedName>
</protein>
<dbReference type="SUPFAM" id="SSF81383">
    <property type="entry name" value="F-box domain"/>
    <property type="match status" value="1"/>
</dbReference>
<feature type="domain" description="F-box" evidence="1">
    <location>
        <begin position="12"/>
        <end position="66"/>
    </location>
</feature>
<dbReference type="InterPro" id="IPR032675">
    <property type="entry name" value="LRR_dom_sf"/>
</dbReference>
<dbReference type="EMBL" id="MU151053">
    <property type="protein sequence ID" value="KAF9454596.1"/>
    <property type="molecule type" value="Genomic_DNA"/>
</dbReference>
<keyword evidence="3" id="KW-1185">Reference proteome</keyword>
<sequence length="452" mass="51267">MHQAPMRTLLPELCGEIFSYCVHAEDSSELQRGWDVRAPVTLSNVCRRWYDMVLNNPTLWTKLCIRLGDKVNHVARAQLWISRSNQLPIDVTLKPSTLPPLIGIPDAALPRFLRAVKWLSQHIHRAKTLTIEPGIPIVPFLLSDGNLPAMPYLQRLILDTGDKDDASIVQRALEAPLLRELRLRDLTSMTRVLRRSLDHLRVLVITYSGRWVRPSMFGNGLSSCTQLVDLTVNFPSEPIPPSSAPILLPEVRRLHLCWRHQLGPTVIIEAFRVPKLEHLILAYSDTQLSATPGFAMNHLKELFVSAPDLQRLTLSRWKTGDLYNFSTALEEAQNLAELEILGCQRGSLLLMSLAPPSGELSGSWLCPRIRRLMIDSFDKWDVRPILDFVRRRMCRVIDGTGVLQSPEYSYIEELELPRNLDMLDFQSRVYLRNQLGEIGTSGRVRIVGSVVG</sequence>
<name>A0A9P6C714_9AGAR</name>
<dbReference type="SUPFAM" id="SSF52047">
    <property type="entry name" value="RNI-like"/>
    <property type="match status" value="1"/>
</dbReference>
<reference evidence="2" key="1">
    <citation type="submission" date="2020-11" db="EMBL/GenBank/DDBJ databases">
        <authorList>
            <consortium name="DOE Joint Genome Institute"/>
            <person name="Ahrendt S."/>
            <person name="Riley R."/>
            <person name="Andreopoulos W."/>
            <person name="Labutti K."/>
            <person name="Pangilinan J."/>
            <person name="Ruiz-Duenas F.J."/>
            <person name="Barrasa J.M."/>
            <person name="Sanchez-Garcia M."/>
            <person name="Camarero S."/>
            <person name="Miyauchi S."/>
            <person name="Serrano A."/>
            <person name="Linde D."/>
            <person name="Babiker R."/>
            <person name="Drula E."/>
            <person name="Ayuso-Fernandez I."/>
            <person name="Pacheco R."/>
            <person name="Padilla G."/>
            <person name="Ferreira P."/>
            <person name="Barriuso J."/>
            <person name="Kellner H."/>
            <person name="Castanera R."/>
            <person name="Alfaro M."/>
            <person name="Ramirez L."/>
            <person name="Pisabarro A.G."/>
            <person name="Kuo A."/>
            <person name="Tritt A."/>
            <person name="Lipzen A."/>
            <person name="He G."/>
            <person name="Yan M."/>
            <person name="Ng V."/>
            <person name="Cullen D."/>
            <person name="Martin F."/>
            <person name="Rosso M.-N."/>
            <person name="Henrissat B."/>
            <person name="Hibbett D."/>
            <person name="Martinez A.T."/>
            <person name="Grigoriev I.V."/>
        </authorList>
    </citation>
    <scope>NUCLEOTIDE SEQUENCE</scope>
    <source>
        <strain evidence="2">MF-IS2</strain>
    </source>
</reference>
<evidence type="ECO:0000259" key="1">
    <source>
        <dbReference type="Pfam" id="PF12937"/>
    </source>
</evidence>
<dbReference type="Gene3D" id="1.20.1280.50">
    <property type="match status" value="1"/>
</dbReference>
<evidence type="ECO:0000313" key="3">
    <source>
        <dbReference type="Proteomes" id="UP000807342"/>
    </source>
</evidence>
<dbReference type="OrthoDB" id="3365698at2759"/>
<dbReference type="Gene3D" id="3.80.10.10">
    <property type="entry name" value="Ribonuclease Inhibitor"/>
    <property type="match status" value="1"/>
</dbReference>
<dbReference type="InterPro" id="IPR001810">
    <property type="entry name" value="F-box_dom"/>
</dbReference>
<dbReference type="AlphaFoldDB" id="A0A9P6C714"/>
<dbReference type="Pfam" id="PF12937">
    <property type="entry name" value="F-box-like"/>
    <property type="match status" value="1"/>
</dbReference>
<evidence type="ECO:0000313" key="2">
    <source>
        <dbReference type="EMBL" id="KAF9454596.1"/>
    </source>
</evidence>
<dbReference type="InterPro" id="IPR036047">
    <property type="entry name" value="F-box-like_dom_sf"/>
</dbReference>
<proteinExistence type="predicted"/>
<dbReference type="Proteomes" id="UP000807342">
    <property type="component" value="Unassembled WGS sequence"/>
</dbReference>
<organism evidence="2 3">
    <name type="scientific">Macrolepiota fuliginosa MF-IS2</name>
    <dbReference type="NCBI Taxonomy" id="1400762"/>
    <lineage>
        <taxon>Eukaryota</taxon>
        <taxon>Fungi</taxon>
        <taxon>Dikarya</taxon>
        <taxon>Basidiomycota</taxon>
        <taxon>Agaricomycotina</taxon>
        <taxon>Agaricomycetes</taxon>
        <taxon>Agaricomycetidae</taxon>
        <taxon>Agaricales</taxon>
        <taxon>Agaricineae</taxon>
        <taxon>Agaricaceae</taxon>
        <taxon>Macrolepiota</taxon>
    </lineage>
</organism>
<gene>
    <name evidence="2" type="ORF">P691DRAFT_314115</name>
</gene>
<comment type="caution">
    <text evidence="2">The sequence shown here is derived from an EMBL/GenBank/DDBJ whole genome shotgun (WGS) entry which is preliminary data.</text>
</comment>